<proteinExistence type="predicted"/>
<sequence>MKERPGSSSSSHSVTITKKEPRVTKVNPTNKNLAGKKHQTKKVQAKQPKATSQKKKIPQSAENEEHVPGDARKYFKEGQKYISPPNGDGTRAFYESLREEFPYSLIAIKYCIEFGILNGIKHRETMALYRWFSEKGAFKGPGGGIKSEFSQEQIEKLIRQRKLQLQ</sequence>
<feature type="region of interest" description="Disordered" evidence="1">
    <location>
        <begin position="1"/>
        <end position="69"/>
    </location>
</feature>
<dbReference type="Proteomes" id="UP000823046">
    <property type="component" value="Unassembled WGS sequence"/>
</dbReference>
<name>A0ABQ7JAG3_9APIC</name>
<organism evidence="2 3">
    <name type="scientific">Cardiosporidium cionae</name>
    <dbReference type="NCBI Taxonomy" id="476202"/>
    <lineage>
        <taxon>Eukaryota</taxon>
        <taxon>Sar</taxon>
        <taxon>Alveolata</taxon>
        <taxon>Apicomplexa</taxon>
        <taxon>Aconoidasida</taxon>
        <taxon>Nephromycida</taxon>
        <taxon>Cardiosporidium</taxon>
    </lineage>
</organism>
<dbReference type="PANTHER" id="PTHR33828:SF2">
    <property type="entry name" value="NUCLEOLIN"/>
    <property type="match status" value="1"/>
</dbReference>
<reference evidence="2 3" key="1">
    <citation type="journal article" date="2020" name="bioRxiv">
        <title>Metabolic contributions of an alphaproteobacterial endosymbiont in the apicomplexan Cardiosporidium cionae.</title>
        <authorList>
            <person name="Hunter E.S."/>
            <person name="Paight C.J."/>
            <person name="Lane C.E."/>
        </authorList>
    </citation>
    <scope>NUCLEOTIDE SEQUENCE [LARGE SCALE GENOMIC DNA]</scope>
    <source>
        <strain evidence="2">ESH_2018</strain>
    </source>
</reference>
<protein>
    <submittedName>
        <fullName evidence="2">High mobility group protein b1</fullName>
    </submittedName>
</protein>
<evidence type="ECO:0000313" key="2">
    <source>
        <dbReference type="EMBL" id="KAF8820992.1"/>
    </source>
</evidence>
<keyword evidence="3" id="KW-1185">Reference proteome</keyword>
<evidence type="ECO:0000256" key="1">
    <source>
        <dbReference type="SAM" id="MobiDB-lite"/>
    </source>
</evidence>
<evidence type="ECO:0000313" key="3">
    <source>
        <dbReference type="Proteomes" id="UP000823046"/>
    </source>
</evidence>
<feature type="compositionally biased region" description="Basic residues" evidence="1">
    <location>
        <begin position="34"/>
        <end position="44"/>
    </location>
</feature>
<accession>A0ABQ7JAG3</accession>
<gene>
    <name evidence="2" type="ORF">IE077_002585</name>
</gene>
<comment type="caution">
    <text evidence="2">The sequence shown here is derived from an EMBL/GenBank/DDBJ whole genome shotgun (WGS) entry which is preliminary data.</text>
</comment>
<dbReference type="PANTHER" id="PTHR33828">
    <property type="entry name" value="OS05G0596200 PROTEIN"/>
    <property type="match status" value="1"/>
</dbReference>
<dbReference type="EMBL" id="JADAQX010000258">
    <property type="protein sequence ID" value="KAF8820992.1"/>
    <property type="molecule type" value="Genomic_DNA"/>
</dbReference>